<dbReference type="InterPro" id="IPR036397">
    <property type="entry name" value="RNaseH_sf"/>
</dbReference>
<dbReference type="SUPFAM" id="SSF53098">
    <property type="entry name" value="Ribonuclease H-like"/>
    <property type="match status" value="1"/>
</dbReference>
<dbReference type="PROSITE" id="PS50994">
    <property type="entry name" value="INTEGRASE"/>
    <property type="match status" value="1"/>
</dbReference>
<evidence type="ECO:0000259" key="1">
    <source>
        <dbReference type="PROSITE" id="PS50994"/>
    </source>
</evidence>
<reference evidence="2" key="1">
    <citation type="journal article" date="2014" name="Front. Microbiol.">
        <title>High frequency of phylogenetically diverse reductive dehalogenase-homologous genes in deep subseafloor sedimentary metagenomes.</title>
        <authorList>
            <person name="Kawai M."/>
            <person name="Futagami T."/>
            <person name="Toyoda A."/>
            <person name="Takaki Y."/>
            <person name="Nishi S."/>
            <person name="Hori S."/>
            <person name="Arai W."/>
            <person name="Tsubouchi T."/>
            <person name="Morono Y."/>
            <person name="Uchiyama I."/>
            <person name="Ito T."/>
            <person name="Fujiyama A."/>
            <person name="Inagaki F."/>
            <person name="Takami H."/>
        </authorList>
    </citation>
    <scope>NUCLEOTIDE SEQUENCE</scope>
    <source>
        <strain evidence="2">Expedition CK06-06</strain>
    </source>
</reference>
<feature type="domain" description="Integrase catalytic" evidence="1">
    <location>
        <begin position="1"/>
        <end position="160"/>
    </location>
</feature>
<accession>X0U6B4</accession>
<evidence type="ECO:0000313" key="2">
    <source>
        <dbReference type="EMBL" id="GAG01324.1"/>
    </source>
</evidence>
<dbReference type="Pfam" id="PF13683">
    <property type="entry name" value="rve_3"/>
    <property type="match status" value="1"/>
</dbReference>
<dbReference type="Gene3D" id="3.30.420.10">
    <property type="entry name" value="Ribonuclease H-like superfamily/Ribonuclease H"/>
    <property type="match status" value="1"/>
</dbReference>
<feature type="non-terminal residue" evidence="2">
    <location>
        <position position="1"/>
    </location>
</feature>
<dbReference type="InterPro" id="IPR001584">
    <property type="entry name" value="Integrase_cat-core"/>
</dbReference>
<comment type="caution">
    <text evidence="2">The sequence shown here is derived from an EMBL/GenBank/DDBJ whole genome shotgun (WGS) entry which is preliminary data.</text>
</comment>
<dbReference type="InterPro" id="IPR012337">
    <property type="entry name" value="RNaseH-like_sf"/>
</dbReference>
<protein>
    <recommendedName>
        <fullName evidence="1">Integrase catalytic domain-containing protein</fullName>
    </recommendedName>
</protein>
<name>X0U6B4_9ZZZZ</name>
<gene>
    <name evidence="2" type="ORF">S01H1_37952</name>
</gene>
<dbReference type="AlphaFoldDB" id="X0U6B4"/>
<proteinExistence type="predicted"/>
<sequence>YTDFTELRYADGTRKAYLMPIIGHVCKMAYGWAVGQQANTVLALAAWEAAKATFQELAISYAGLIMHHDQDAVYTGYGWTSQLVLTDRVRLSYALNGAKDNPEMEAFNGRFKTENRSLFLDAPTTPELRTVVAERMHYYNTARRHSTLGYWPPRTYIERVRAGWVPP</sequence>
<dbReference type="InterPro" id="IPR050900">
    <property type="entry name" value="Transposase_IS3/IS150/IS904"/>
</dbReference>
<dbReference type="EMBL" id="BARS01023854">
    <property type="protein sequence ID" value="GAG01324.1"/>
    <property type="molecule type" value="Genomic_DNA"/>
</dbReference>
<dbReference type="GO" id="GO:0003676">
    <property type="term" value="F:nucleic acid binding"/>
    <property type="evidence" value="ECO:0007669"/>
    <property type="project" value="InterPro"/>
</dbReference>
<organism evidence="2">
    <name type="scientific">marine sediment metagenome</name>
    <dbReference type="NCBI Taxonomy" id="412755"/>
    <lineage>
        <taxon>unclassified sequences</taxon>
        <taxon>metagenomes</taxon>
        <taxon>ecological metagenomes</taxon>
    </lineage>
</organism>
<dbReference type="PANTHER" id="PTHR46889:SF4">
    <property type="entry name" value="TRANSPOSASE INSO FOR INSERTION SEQUENCE ELEMENT IS911B-RELATED"/>
    <property type="match status" value="1"/>
</dbReference>
<dbReference type="GO" id="GO:0015074">
    <property type="term" value="P:DNA integration"/>
    <property type="evidence" value="ECO:0007669"/>
    <property type="project" value="InterPro"/>
</dbReference>
<dbReference type="PANTHER" id="PTHR46889">
    <property type="entry name" value="TRANSPOSASE INSF FOR INSERTION SEQUENCE IS3B-RELATED"/>
    <property type="match status" value="1"/>
</dbReference>